<dbReference type="CDD" id="cd06749">
    <property type="entry name" value="PDZ_densin_erbin-like"/>
    <property type="match status" value="1"/>
</dbReference>
<feature type="compositionally biased region" description="Polar residues" evidence="5">
    <location>
        <begin position="952"/>
        <end position="971"/>
    </location>
</feature>
<dbReference type="PROSITE" id="PS51450">
    <property type="entry name" value="LRR"/>
    <property type="match status" value="4"/>
</dbReference>
<dbReference type="GO" id="GO:0045211">
    <property type="term" value="C:postsynaptic membrane"/>
    <property type="evidence" value="ECO:0007669"/>
    <property type="project" value="TreeGrafter"/>
</dbReference>
<dbReference type="GO" id="GO:0045197">
    <property type="term" value="P:establishment or maintenance of epithelial cell apical/basal polarity"/>
    <property type="evidence" value="ECO:0007669"/>
    <property type="project" value="TreeGrafter"/>
</dbReference>
<dbReference type="Ensembl" id="ENSSRHT00000073696.1">
    <property type="protein sequence ID" value="ENSSRHP00000071735.1"/>
    <property type="gene ID" value="ENSSRHG00000034708.1"/>
</dbReference>
<feature type="compositionally biased region" description="Polar residues" evidence="5">
    <location>
        <begin position="1112"/>
        <end position="1123"/>
    </location>
</feature>
<dbReference type="SMART" id="SM00228">
    <property type="entry name" value="PDZ"/>
    <property type="match status" value="1"/>
</dbReference>
<feature type="region of interest" description="Disordered" evidence="5">
    <location>
        <begin position="631"/>
        <end position="681"/>
    </location>
</feature>
<feature type="region of interest" description="Disordered" evidence="5">
    <location>
        <begin position="448"/>
        <end position="476"/>
    </location>
</feature>
<dbReference type="SUPFAM" id="SSF50156">
    <property type="entry name" value="PDZ domain-like"/>
    <property type="match status" value="1"/>
</dbReference>
<dbReference type="Pfam" id="PF00595">
    <property type="entry name" value="PDZ"/>
    <property type="match status" value="1"/>
</dbReference>
<protein>
    <submittedName>
        <fullName evidence="7">Protein LAP2-like</fullName>
    </submittedName>
</protein>
<evidence type="ECO:0000256" key="3">
    <source>
        <dbReference type="ARBA" id="ARBA00022614"/>
    </source>
</evidence>
<dbReference type="PANTHER" id="PTHR23119">
    <property type="entry name" value="DISCS LARGE"/>
    <property type="match status" value="1"/>
</dbReference>
<evidence type="ECO:0000313" key="7">
    <source>
        <dbReference type="Ensembl" id="ENSSRHP00000071735.1"/>
    </source>
</evidence>
<dbReference type="GO" id="GO:0098609">
    <property type="term" value="P:cell-cell adhesion"/>
    <property type="evidence" value="ECO:0007669"/>
    <property type="project" value="TreeGrafter"/>
</dbReference>
<sequence length="1317" mass="147083">MSSKRSLFVRLVPCRCLRGEEEPVTSLDYSHCSLEQVPKEIFSFEKTLEELYLDANQIEELPKQLFNCQLLYRLSLPDNDLTVLPPGIANLINLKELDVSKNSIQEFPENIKNCKVLTIIEASVNPISKLPEGFTQLLSLTQLYLNDAFLEFLPASFGRLTKLQILELRENQLKMLPKSMHKLTQLERLDLGSNEFTEVPEVLEQLTGIRELWMDGNKLTFLPGMIGALKQLCYLDVSKNNLEMVDEQISGCENLQDLLLSNNALTQLPGSIEVSPCRMGFKLNQLDKTKTNSHCCGQNDSYKMVQSRPNRSCSLIKVSSLRLCISMGSLKNVTVLFLHSNKLETLPEEMGDMQKLKVINLSDNKLKNLPYSFTKLNQMTAMWLSENQSKPLIPLQKEEDPETRKTVLTNYMFPQQTRTEDYLPNSDSESFNPSLWEEQRKQRAQVAFECDEDKDERETPPREGNLKRYPTPYPDELKNMVKTAQSVAHRLKEDESGDEAGKETRGSERNHVGVQDVGVKVIERPCTNGKAVEMVPKATMNSHQNYEPIDSLDNHSIERIPLKTSDNMRTMMNHDDTHEDSEELSSEEEEMKIAEMRPPLIEISINQPKVVALSKDKKDDGKDADSLLDETVANSNQNNSNCSSPSRMSDSVSLTTDSSQDNSLCTPERESKMPLVPKNGQEDENLNQLKQMTPLLQNCNGSETSLQTILKNQQSYESKSDQIADYSLSMEERLALIEKGINNGVAEQYSKWDQINMNVAKFPPDNMVSYEDLERIKSPSAKESMSSNNNAMVSLESLENGNRIQKTQSGENFNGRTDQVPLRYESTRTVSTGVTALSDMSLSRSTEELSPEKKCPPAPVVKSQSIANMDAGGMKLYSIEGESPPYEVACAARTSISGAQGQSIVRSKSASLLNDQPLQIYPGSSASSSDLLSSSKPPISSARYPTGPPPQYNIQYASSTVPKDNLWSQRTPVPLEQPYLPPQHSLANTNYSNRNNAPPYPQPQQRGPPKTPDMWAKERMLPSVGQRGTLQIQGSGSSGSPMCMPDPRRMPGMEGGEYMTYRDIHAAGRGALQMSQALHRPLSARTYSMDGPNAPQPQSARPPPQELPERTMSVSDFNYQHASPSKRPSMRVKSEHSLLDGPVSGGGRVPADWRDQVMRHIEAKKMEKVPLMNGQMCPPVRSPMSCGQPPMARHPSREQLIDYLMLKVSQQPPGPPRVPHETLQQELHVKIEKNPELGFSISGGVGGRGNPFRPDDNGIFVTRVQSEGPASKLLQPGDKIVQANGYSFVNIDHGYAVSLLKTFPNTVDLIIIREMAA</sequence>
<keyword evidence="2" id="KW-0597">Phosphoprotein</keyword>
<dbReference type="GO" id="GO:0019901">
    <property type="term" value="F:protein kinase binding"/>
    <property type="evidence" value="ECO:0007669"/>
    <property type="project" value="TreeGrafter"/>
</dbReference>
<dbReference type="Gene3D" id="2.30.42.10">
    <property type="match status" value="1"/>
</dbReference>
<evidence type="ECO:0000256" key="2">
    <source>
        <dbReference type="ARBA" id="ARBA00022553"/>
    </source>
</evidence>
<dbReference type="GO" id="GO:0098887">
    <property type="term" value="P:neurotransmitter receptor transport, endosome to postsynaptic membrane"/>
    <property type="evidence" value="ECO:0007669"/>
    <property type="project" value="TreeGrafter"/>
</dbReference>
<organism evidence="7 8">
    <name type="scientific">Sinocyclocheilus rhinocerous</name>
    <dbReference type="NCBI Taxonomy" id="307959"/>
    <lineage>
        <taxon>Eukaryota</taxon>
        <taxon>Metazoa</taxon>
        <taxon>Chordata</taxon>
        <taxon>Craniata</taxon>
        <taxon>Vertebrata</taxon>
        <taxon>Euteleostomi</taxon>
        <taxon>Actinopterygii</taxon>
        <taxon>Neopterygii</taxon>
        <taxon>Teleostei</taxon>
        <taxon>Ostariophysi</taxon>
        <taxon>Cypriniformes</taxon>
        <taxon>Cyprinidae</taxon>
        <taxon>Cyprininae</taxon>
        <taxon>Sinocyclocheilus</taxon>
    </lineage>
</organism>
<dbReference type="Proteomes" id="UP000472270">
    <property type="component" value="Unassembled WGS sequence"/>
</dbReference>
<dbReference type="GO" id="GO:0005912">
    <property type="term" value="C:adherens junction"/>
    <property type="evidence" value="ECO:0007669"/>
    <property type="project" value="TreeGrafter"/>
</dbReference>
<dbReference type="Pfam" id="PF13855">
    <property type="entry name" value="LRR_8"/>
    <property type="match status" value="2"/>
</dbReference>
<feature type="region of interest" description="Disordered" evidence="5">
    <location>
        <begin position="1085"/>
        <end position="1151"/>
    </location>
</feature>
<feature type="compositionally biased region" description="Low complexity" evidence="5">
    <location>
        <begin position="634"/>
        <end position="646"/>
    </location>
</feature>
<dbReference type="InterPro" id="IPR001478">
    <property type="entry name" value="PDZ"/>
</dbReference>
<feature type="compositionally biased region" description="Low complexity" evidence="5">
    <location>
        <begin position="924"/>
        <end position="942"/>
    </location>
</feature>
<dbReference type="InterPro" id="IPR050614">
    <property type="entry name" value="Synaptic_Scaffolding_LAP-MAGUK"/>
</dbReference>
<dbReference type="Gene3D" id="3.80.10.10">
    <property type="entry name" value="Ribonuclease Inhibitor"/>
    <property type="match status" value="4"/>
</dbReference>
<dbReference type="PROSITE" id="PS50106">
    <property type="entry name" value="PDZ"/>
    <property type="match status" value="1"/>
</dbReference>
<reference evidence="7" key="1">
    <citation type="submission" date="2025-08" db="UniProtKB">
        <authorList>
            <consortium name="Ensembl"/>
        </authorList>
    </citation>
    <scope>IDENTIFICATION</scope>
</reference>
<feature type="domain" description="PDZ" evidence="6">
    <location>
        <begin position="1226"/>
        <end position="1315"/>
    </location>
</feature>
<proteinExistence type="inferred from homology"/>
<dbReference type="InterPro" id="IPR003591">
    <property type="entry name" value="Leu-rich_rpt_typical-subtyp"/>
</dbReference>
<evidence type="ECO:0000256" key="1">
    <source>
        <dbReference type="ARBA" id="ARBA00007772"/>
    </source>
</evidence>
<dbReference type="SUPFAM" id="SSF52058">
    <property type="entry name" value="L domain-like"/>
    <property type="match status" value="1"/>
</dbReference>
<dbReference type="FunFam" id="3.80.10.10:FF:000118">
    <property type="entry name" value="Leucine rich repeat containing 7"/>
    <property type="match status" value="1"/>
</dbReference>
<dbReference type="SMART" id="SM00369">
    <property type="entry name" value="LRR_TYP"/>
    <property type="match status" value="10"/>
</dbReference>
<feature type="region of interest" description="Disordered" evidence="5">
    <location>
        <begin position="921"/>
        <end position="1015"/>
    </location>
</feature>
<dbReference type="InterPro" id="IPR036034">
    <property type="entry name" value="PDZ_sf"/>
</dbReference>
<evidence type="ECO:0000259" key="6">
    <source>
        <dbReference type="PROSITE" id="PS50106"/>
    </source>
</evidence>
<dbReference type="SMART" id="SM00365">
    <property type="entry name" value="LRR_SD22"/>
    <property type="match status" value="7"/>
</dbReference>
<dbReference type="SMART" id="SM00364">
    <property type="entry name" value="LRR_BAC"/>
    <property type="match status" value="7"/>
</dbReference>
<keyword evidence="4" id="KW-0677">Repeat</keyword>
<reference evidence="7" key="2">
    <citation type="submission" date="2025-09" db="UniProtKB">
        <authorList>
            <consortium name="Ensembl"/>
        </authorList>
    </citation>
    <scope>IDENTIFICATION</scope>
</reference>
<keyword evidence="8" id="KW-1185">Reference proteome</keyword>
<dbReference type="GO" id="GO:0098968">
    <property type="term" value="P:neurotransmitter receptor transport postsynaptic membrane to endosome"/>
    <property type="evidence" value="ECO:0007669"/>
    <property type="project" value="TreeGrafter"/>
</dbReference>
<dbReference type="InterPro" id="IPR001611">
    <property type="entry name" value="Leu-rich_rpt"/>
</dbReference>
<feature type="region of interest" description="Disordered" evidence="5">
    <location>
        <begin position="490"/>
        <end position="510"/>
    </location>
</feature>
<dbReference type="PANTHER" id="PTHR23119:SF46">
    <property type="entry name" value="ERBB2 INTERACTING PROTEIN"/>
    <property type="match status" value="1"/>
</dbReference>
<evidence type="ECO:0000256" key="4">
    <source>
        <dbReference type="ARBA" id="ARBA00022737"/>
    </source>
</evidence>
<feature type="compositionally biased region" description="Polar residues" evidence="5">
    <location>
        <begin position="985"/>
        <end position="996"/>
    </location>
</feature>
<dbReference type="GO" id="GO:0014069">
    <property type="term" value="C:postsynaptic density"/>
    <property type="evidence" value="ECO:0007669"/>
    <property type="project" value="TreeGrafter"/>
</dbReference>
<comment type="similarity">
    <text evidence="1">Belongs to the LAP (LRR and PDZ) protein family.</text>
</comment>
<accession>A0A673L6R0</accession>
<dbReference type="FunFam" id="2.30.42.10:FF:000036">
    <property type="entry name" value="Erbin isoform 7"/>
    <property type="match status" value="1"/>
</dbReference>
<dbReference type="SUPFAM" id="SSF52075">
    <property type="entry name" value="Outer arm dynein light chain 1"/>
    <property type="match status" value="1"/>
</dbReference>
<dbReference type="Pfam" id="PF00560">
    <property type="entry name" value="LRR_1"/>
    <property type="match status" value="1"/>
</dbReference>
<feature type="compositionally biased region" description="Polar residues" evidence="5">
    <location>
        <begin position="647"/>
        <end position="665"/>
    </location>
</feature>
<evidence type="ECO:0000313" key="8">
    <source>
        <dbReference type="Proteomes" id="UP000472270"/>
    </source>
</evidence>
<feature type="compositionally biased region" description="Basic and acidic residues" evidence="5">
    <location>
        <begin position="456"/>
        <end position="466"/>
    </location>
</feature>
<dbReference type="GO" id="GO:0016323">
    <property type="term" value="C:basolateral plasma membrane"/>
    <property type="evidence" value="ECO:0007669"/>
    <property type="project" value="TreeGrafter"/>
</dbReference>
<dbReference type="FunFam" id="3.80.10.10:FF:000022">
    <property type="entry name" value="Erbin isoform 7"/>
    <property type="match status" value="1"/>
</dbReference>
<gene>
    <name evidence="7" type="primary">erbin</name>
</gene>
<dbReference type="InterPro" id="IPR032675">
    <property type="entry name" value="LRR_dom_sf"/>
</dbReference>
<dbReference type="GO" id="GO:0043113">
    <property type="term" value="P:receptor clustering"/>
    <property type="evidence" value="ECO:0007669"/>
    <property type="project" value="TreeGrafter"/>
</dbReference>
<name>A0A673L6R0_9TELE</name>
<keyword evidence="3" id="KW-0433">Leucine-rich repeat</keyword>
<evidence type="ECO:0000256" key="5">
    <source>
        <dbReference type="SAM" id="MobiDB-lite"/>
    </source>
</evidence>